<evidence type="ECO:0000313" key="5">
    <source>
        <dbReference type="RefSeq" id="XP_015189899.1"/>
    </source>
</evidence>
<feature type="unsure residue" description="D or N" evidence="5">
    <location>
        <position position="31"/>
    </location>
</feature>
<keyword evidence="1" id="KW-0433">Leucine-rich repeat</keyword>
<dbReference type="InterPro" id="IPR001611">
    <property type="entry name" value="Leu-rich_rpt"/>
</dbReference>
<sequence>MEGNILYYIQSKAFSTNEQLSIAKFSDNRLDFGTPFNMMSPFFNNRLLKELHLSNNKINHFYSDWTTNKLELELLDLRNNDISTISANDFIFSSDNVLVDLRYNNIKSILLTNIEKLAIYNTEKRNVTVHVENNPLLCDCLVYNILRYSKGDMPITVYNLFELKLGNLTCVKPYVKERLQINQLDFKTFPCLEDDYFQIVDRHPSLCTSEIRPYDQIRIIDCSNKLKVELKINSNTINLKGNYPLILNFTGNYLREIPSLDYIKPLNITHLLLSNNNISEISLDRLPKTIQVLELHNNYLLSLSHEVSKFLDDQNYKKITLSGNPFVCDCNVRFLHEFVLNNRDYYEDLKNVKCQGYNTTLDDINAYDLCL</sequence>
<name>A0ABM1JBR1_POLDO</name>
<dbReference type="Proteomes" id="UP000694924">
    <property type="component" value="Unplaced"/>
</dbReference>
<dbReference type="InterPro" id="IPR050541">
    <property type="entry name" value="LRR_TM_domain-containing"/>
</dbReference>
<dbReference type="InterPro" id="IPR032675">
    <property type="entry name" value="LRR_dom_sf"/>
</dbReference>
<evidence type="ECO:0000256" key="2">
    <source>
        <dbReference type="ARBA" id="ARBA00022729"/>
    </source>
</evidence>
<dbReference type="Gene3D" id="3.80.10.10">
    <property type="entry name" value="Ribonuclease Inhibitor"/>
    <property type="match status" value="2"/>
</dbReference>
<organism evidence="4 5">
    <name type="scientific">Polistes dominula</name>
    <name type="common">European paper wasp</name>
    <name type="synonym">Vespa dominula</name>
    <dbReference type="NCBI Taxonomy" id="743375"/>
    <lineage>
        <taxon>Eukaryota</taxon>
        <taxon>Metazoa</taxon>
        <taxon>Ecdysozoa</taxon>
        <taxon>Arthropoda</taxon>
        <taxon>Hexapoda</taxon>
        <taxon>Insecta</taxon>
        <taxon>Pterygota</taxon>
        <taxon>Neoptera</taxon>
        <taxon>Endopterygota</taxon>
        <taxon>Hymenoptera</taxon>
        <taxon>Apocrita</taxon>
        <taxon>Aculeata</taxon>
        <taxon>Vespoidea</taxon>
        <taxon>Vespidae</taxon>
        <taxon>Polistinae</taxon>
        <taxon>Polistini</taxon>
        <taxon>Polistes</taxon>
    </lineage>
</organism>
<dbReference type="PANTHER" id="PTHR24369:SF210">
    <property type="entry name" value="CHAOPTIN-RELATED"/>
    <property type="match status" value="1"/>
</dbReference>
<protein>
    <submittedName>
        <fullName evidence="5">Protein toll-like</fullName>
    </submittedName>
</protein>
<evidence type="ECO:0000313" key="4">
    <source>
        <dbReference type="Proteomes" id="UP000694924"/>
    </source>
</evidence>
<dbReference type="RefSeq" id="XP_015189899.1">
    <property type="nucleotide sequence ID" value="XM_015334413.1"/>
</dbReference>
<dbReference type="PANTHER" id="PTHR24369">
    <property type="entry name" value="ANTIGEN BSP, PUTATIVE-RELATED"/>
    <property type="match status" value="1"/>
</dbReference>
<keyword evidence="3" id="KW-0677">Repeat</keyword>
<gene>
    <name evidence="5" type="primary">LOC107073719</name>
</gene>
<reference evidence="5" key="1">
    <citation type="submission" date="2025-08" db="UniProtKB">
        <authorList>
            <consortium name="RefSeq"/>
        </authorList>
    </citation>
    <scope>IDENTIFICATION</scope>
    <source>
        <tissue evidence="5">Whole body</tissue>
    </source>
</reference>
<proteinExistence type="predicted"/>
<evidence type="ECO:0000256" key="1">
    <source>
        <dbReference type="ARBA" id="ARBA00022614"/>
    </source>
</evidence>
<dbReference type="PROSITE" id="PS51450">
    <property type="entry name" value="LRR"/>
    <property type="match status" value="2"/>
</dbReference>
<keyword evidence="4" id="KW-1185">Reference proteome</keyword>
<dbReference type="SUPFAM" id="SSF52058">
    <property type="entry name" value="L domain-like"/>
    <property type="match status" value="2"/>
</dbReference>
<evidence type="ECO:0000256" key="3">
    <source>
        <dbReference type="ARBA" id="ARBA00022737"/>
    </source>
</evidence>
<keyword evidence="2" id="KW-0732">Signal</keyword>
<accession>A0ABM1JBR1</accession>